<evidence type="ECO:0000256" key="1">
    <source>
        <dbReference type="PROSITE-ProRule" id="PRU00409"/>
    </source>
</evidence>
<gene>
    <name evidence="3" type="ORF">J2T19_003316</name>
</gene>
<dbReference type="InterPro" id="IPR004218">
    <property type="entry name" value="GSHS_ATP-bd"/>
</dbReference>
<proteinExistence type="predicted"/>
<dbReference type="EMBL" id="JAUSTI010000008">
    <property type="protein sequence ID" value="MDQ0171854.1"/>
    <property type="molecule type" value="Genomic_DNA"/>
</dbReference>
<accession>A0ABT9WF42</accession>
<name>A0ABT9WF42_9BACL</name>
<keyword evidence="3" id="KW-0436">Ligase</keyword>
<dbReference type="EC" id="6.3.2.30" evidence="3"/>
<dbReference type="EC" id="6.3.2.29" evidence="3"/>
<dbReference type="InterPro" id="IPR011761">
    <property type="entry name" value="ATP-grasp"/>
</dbReference>
<dbReference type="PANTHER" id="PTHR21621:SF0">
    <property type="entry name" value="BETA-CITRYLGLUTAMATE SYNTHASE B-RELATED"/>
    <property type="match status" value="1"/>
</dbReference>
<dbReference type="Proteomes" id="UP001233836">
    <property type="component" value="Unassembled WGS sequence"/>
</dbReference>
<dbReference type="PANTHER" id="PTHR21621">
    <property type="entry name" value="RIBOSOMAL PROTEIN S6 MODIFICATION PROTEIN"/>
    <property type="match status" value="1"/>
</dbReference>
<reference evidence="3 4" key="1">
    <citation type="submission" date="2023-07" db="EMBL/GenBank/DDBJ databases">
        <title>Sorghum-associated microbial communities from plants grown in Nebraska, USA.</title>
        <authorList>
            <person name="Schachtman D."/>
        </authorList>
    </citation>
    <scope>NUCLEOTIDE SEQUENCE [LARGE SCALE GENOMIC DNA]</scope>
    <source>
        <strain evidence="3 4">DS1314</strain>
    </source>
</reference>
<keyword evidence="1" id="KW-0547">Nucleotide-binding</keyword>
<sequence length="337" mass="37567">MFPKGIQNLQNRLILSKALEMGIDCKPLLAGCEDFLELSFEDRRIIINKTRSHRLPLIAGLLAKNKQVCNMLLEQQGMPVPSYVVLSGMGDEAVHFLEVNQSIVVKPLDASGSAGVTLDVQTVHEMETAIERALAHSTSIMLQRFVRGIDYRVLVINGAIAAVNKYRPVFVEGDGISTIKELIQRLNQERLQLTHIGEYEAFPKLEEDSAQLHQALRAQRVNSEDVPSLGRQIELYHLRNSAAGNISEFYMDCTEGMHEANALMAIQAANALQIDVAGIDIRCSDIRVPITKENGGILEVNALPDMTHHVFPHEGTTRDVVRMYLEYLVQHEPVLTP</sequence>
<dbReference type="Pfam" id="PF02955">
    <property type="entry name" value="GSH-S_ATP"/>
    <property type="match status" value="1"/>
</dbReference>
<organism evidence="3 4">
    <name type="scientific">Paenibacillus tundrae</name>
    <dbReference type="NCBI Taxonomy" id="528187"/>
    <lineage>
        <taxon>Bacteria</taxon>
        <taxon>Bacillati</taxon>
        <taxon>Bacillota</taxon>
        <taxon>Bacilli</taxon>
        <taxon>Bacillales</taxon>
        <taxon>Paenibacillaceae</taxon>
        <taxon>Paenibacillus</taxon>
    </lineage>
</organism>
<dbReference type="SUPFAM" id="SSF56059">
    <property type="entry name" value="Glutathione synthetase ATP-binding domain-like"/>
    <property type="match status" value="1"/>
</dbReference>
<keyword evidence="1" id="KW-0067">ATP-binding</keyword>
<dbReference type="Gene3D" id="3.30.470.20">
    <property type="entry name" value="ATP-grasp fold, B domain"/>
    <property type="match status" value="2"/>
</dbReference>
<dbReference type="PROSITE" id="PS50975">
    <property type="entry name" value="ATP_GRASP"/>
    <property type="match status" value="1"/>
</dbReference>
<evidence type="ECO:0000313" key="3">
    <source>
        <dbReference type="EMBL" id="MDQ0171854.1"/>
    </source>
</evidence>
<feature type="domain" description="ATP-grasp" evidence="2">
    <location>
        <begin position="70"/>
        <end position="329"/>
    </location>
</feature>
<dbReference type="GO" id="GO:0071160">
    <property type="term" value="F:cyanophycin synthetase activity (L-aspartate-adding)"/>
    <property type="evidence" value="ECO:0007669"/>
    <property type="project" value="UniProtKB-EC"/>
</dbReference>
<comment type="caution">
    <text evidence="3">The sequence shown here is derived from an EMBL/GenBank/DDBJ whole genome shotgun (WGS) entry which is preliminary data.</text>
</comment>
<dbReference type="RefSeq" id="WP_307217539.1">
    <property type="nucleotide sequence ID" value="NZ_JAUSTI010000008.1"/>
</dbReference>
<evidence type="ECO:0000313" key="4">
    <source>
        <dbReference type="Proteomes" id="UP001233836"/>
    </source>
</evidence>
<protein>
    <submittedName>
        <fullName evidence="3">Cyanophycin synthetase</fullName>
        <ecNumber evidence="3">6.3.2.29</ecNumber>
        <ecNumber evidence="3">6.3.2.30</ecNumber>
    </submittedName>
</protein>
<keyword evidence="4" id="KW-1185">Reference proteome</keyword>
<evidence type="ECO:0000259" key="2">
    <source>
        <dbReference type="PROSITE" id="PS50975"/>
    </source>
</evidence>
<dbReference type="GO" id="GO:0071161">
    <property type="term" value="F:cyanophycin synthetase activity (L-arginine-adding)"/>
    <property type="evidence" value="ECO:0007669"/>
    <property type="project" value="UniProtKB-EC"/>
</dbReference>